<dbReference type="Proteomes" id="UP001501009">
    <property type="component" value="Unassembled WGS sequence"/>
</dbReference>
<dbReference type="RefSeq" id="WP_275777712.1">
    <property type="nucleotide sequence ID" value="NZ_BAABDE010000017.1"/>
</dbReference>
<accession>A0ABP7HWR6</accession>
<gene>
    <name evidence="1" type="ORF">GCM10022403_040520</name>
</gene>
<reference evidence="2" key="1">
    <citation type="journal article" date="2019" name="Int. J. Syst. Evol. Microbiol.">
        <title>The Global Catalogue of Microorganisms (GCM) 10K type strain sequencing project: providing services to taxonomists for standard genome sequencing and annotation.</title>
        <authorList>
            <consortium name="The Broad Institute Genomics Platform"/>
            <consortium name="The Broad Institute Genome Sequencing Center for Infectious Disease"/>
            <person name="Wu L."/>
            <person name="Ma J."/>
        </authorList>
    </citation>
    <scope>NUCLEOTIDE SEQUENCE [LARGE SCALE GENOMIC DNA]</scope>
    <source>
        <strain evidence="2">JCM 17138</strain>
    </source>
</reference>
<protein>
    <submittedName>
        <fullName evidence="1">Uncharacterized protein</fullName>
    </submittedName>
</protein>
<comment type="caution">
    <text evidence="1">The sequence shown here is derived from an EMBL/GenBank/DDBJ whole genome shotgun (WGS) entry which is preliminary data.</text>
</comment>
<evidence type="ECO:0000313" key="1">
    <source>
        <dbReference type="EMBL" id="GAA3802220.1"/>
    </source>
</evidence>
<sequence>MVGDGPAVGIPDLSAALKPSFDERLRADAVLWTAGPHPQQCGPECLRLREEVQAFLSGLGSLTELPHELWQLRARGRDHRLSLLYDDPESPLPAARRPST</sequence>
<keyword evidence="2" id="KW-1185">Reference proteome</keyword>
<organism evidence="1 2">
    <name type="scientific">Streptomyces coacervatus</name>
    <dbReference type="NCBI Taxonomy" id="647381"/>
    <lineage>
        <taxon>Bacteria</taxon>
        <taxon>Bacillati</taxon>
        <taxon>Actinomycetota</taxon>
        <taxon>Actinomycetes</taxon>
        <taxon>Kitasatosporales</taxon>
        <taxon>Streptomycetaceae</taxon>
        <taxon>Streptomyces</taxon>
    </lineage>
</organism>
<proteinExistence type="predicted"/>
<dbReference type="EMBL" id="BAABDE010000017">
    <property type="protein sequence ID" value="GAA3802220.1"/>
    <property type="molecule type" value="Genomic_DNA"/>
</dbReference>
<evidence type="ECO:0000313" key="2">
    <source>
        <dbReference type="Proteomes" id="UP001501009"/>
    </source>
</evidence>
<name>A0ABP7HWR6_9ACTN</name>